<dbReference type="RefSeq" id="WP_139606015.1">
    <property type="nucleotide sequence ID" value="NZ_VDCQ01000058.1"/>
</dbReference>
<reference evidence="2 3" key="1">
    <citation type="submission" date="2019-05" db="EMBL/GenBank/DDBJ databases">
        <title>We sequenced the genome of Paenibacillus hemerocallicola KCTC 33185 for further insight into its adaptation and study the phylogeny of Paenibacillus.</title>
        <authorList>
            <person name="Narsing Rao M.P."/>
        </authorList>
    </citation>
    <scope>NUCLEOTIDE SEQUENCE [LARGE SCALE GENOMIC DNA]</scope>
    <source>
        <strain evidence="2 3">KCTC 33185</strain>
    </source>
</reference>
<feature type="domain" description="N-acetyltransferase" evidence="1">
    <location>
        <begin position="17"/>
        <end position="169"/>
    </location>
</feature>
<dbReference type="SUPFAM" id="SSF55729">
    <property type="entry name" value="Acyl-CoA N-acyltransferases (Nat)"/>
    <property type="match status" value="1"/>
</dbReference>
<dbReference type="InterPro" id="IPR000182">
    <property type="entry name" value="GNAT_dom"/>
</dbReference>
<organism evidence="2 3">
    <name type="scientific">Paenibacillus hemerocallicola</name>
    <dbReference type="NCBI Taxonomy" id="1172614"/>
    <lineage>
        <taxon>Bacteria</taxon>
        <taxon>Bacillati</taxon>
        <taxon>Bacillota</taxon>
        <taxon>Bacilli</taxon>
        <taxon>Bacillales</taxon>
        <taxon>Paenibacillaceae</taxon>
        <taxon>Paenibacillus</taxon>
    </lineage>
</organism>
<sequence>MIQLETSRLLLKTLDLELIEAAARRDKRAIEALGYKTDGEWPGPDFYEALPYFRELLIKNGGTKGFDSWIIAAKESREIVGGIGFIGDPDPDGSIEIGFAINESHQRKGYCHEAAQALINWAWNQASVASIVARCEADNIASKRVLEKLGFQKDHSDEQLLYWKYGKVK</sequence>
<evidence type="ECO:0000313" key="3">
    <source>
        <dbReference type="Proteomes" id="UP000307943"/>
    </source>
</evidence>
<name>A0A5C4T2U0_9BACL</name>
<comment type="caution">
    <text evidence="2">The sequence shown here is derived from an EMBL/GenBank/DDBJ whole genome shotgun (WGS) entry which is preliminary data.</text>
</comment>
<dbReference type="OrthoDB" id="452315at2"/>
<keyword evidence="2" id="KW-0808">Transferase</keyword>
<dbReference type="GO" id="GO:0016747">
    <property type="term" value="F:acyltransferase activity, transferring groups other than amino-acyl groups"/>
    <property type="evidence" value="ECO:0007669"/>
    <property type="project" value="InterPro"/>
</dbReference>
<dbReference type="InterPro" id="IPR016181">
    <property type="entry name" value="Acyl_CoA_acyltransferase"/>
</dbReference>
<dbReference type="CDD" id="cd04301">
    <property type="entry name" value="NAT_SF"/>
    <property type="match status" value="1"/>
</dbReference>
<accession>A0A5C4T2U0</accession>
<dbReference type="PROSITE" id="PS51186">
    <property type="entry name" value="GNAT"/>
    <property type="match status" value="1"/>
</dbReference>
<dbReference type="PANTHER" id="PTHR43792:SF13">
    <property type="entry name" value="ACETYLTRANSFERASE"/>
    <property type="match status" value="1"/>
</dbReference>
<dbReference type="InterPro" id="IPR051531">
    <property type="entry name" value="N-acetyltransferase"/>
</dbReference>
<evidence type="ECO:0000259" key="1">
    <source>
        <dbReference type="PROSITE" id="PS51186"/>
    </source>
</evidence>
<proteinExistence type="predicted"/>
<dbReference type="Gene3D" id="3.40.630.30">
    <property type="match status" value="1"/>
</dbReference>
<dbReference type="AlphaFoldDB" id="A0A5C4T2U0"/>
<protein>
    <submittedName>
        <fullName evidence="2">GNAT family N-acetyltransferase</fullName>
    </submittedName>
</protein>
<evidence type="ECO:0000313" key="2">
    <source>
        <dbReference type="EMBL" id="TNJ62469.1"/>
    </source>
</evidence>
<gene>
    <name evidence="2" type="ORF">FE784_30345</name>
</gene>
<dbReference type="Pfam" id="PF13302">
    <property type="entry name" value="Acetyltransf_3"/>
    <property type="match status" value="1"/>
</dbReference>
<keyword evidence="3" id="KW-1185">Reference proteome</keyword>
<dbReference type="Proteomes" id="UP000307943">
    <property type="component" value="Unassembled WGS sequence"/>
</dbReference>
<dbReference type="PANTHER" id="PTHR43792">
    <property type="entry name" value="GNAT FAMILY, PUTATIVE (AFU_ORTHOLOGUE AFUA_3G00765)-RELATED-RELATED"/>
    <property type="match status" value="1"/>
</dbReference>
<dbReference type="EMBL" id="VDCQ01000058">
    <property type="protein sequence ID" value="TNJ62469.1"/>
    <property type="molecule type" value="Genomic_DNA"/>
</dbReference>